<evidence type="ECO:0000313" key="4">
    <source>
        <dbReference type="Proteomes" id="UP000477488"/>
    </source>
</evidence>
<feature type="transmembrane region" description="Helical" evidence="1">
    <location>
        <begin position="147"/>
        <end position="169"/>
    </location>
</feature>
<dbReference type="AlphaFoldDB" id="A0A6L5XM65"/>
<evidence type="ECO:0000256" key="1">
    <source>
        <dbReference type="SAM" id="Phobius"/>
    </source>
</evidence>
<keyword evidence="1" id="KW-1133">Transmembrane helix</keyword>
<dbReference type="InterPro" id="IPR058581">
    <property type="entry name" value="TM_HPP"/>
</dbReference>
<dbReference type="Pfam" id="PF04982">
    <property type="entry name" value="TM_HPP"/>
    <property type="match status" value="1"/>
</dbReference>
<reference evidence="3 4" key="1">
    <citation type="submission" date="2019-09" db="EMBL/GenBank/DDBJ databases">
        <title>In-depth cultivation of the pig gut microbiome towards novel bacterial diversity and tailored functional studies.</title>
        <authorList>
            <person name="Wylensek D."/>
            <person name="Hitch T.C.A."/>
            <person name="Clavel T."/>
        </authorList>
    </citation>
    <scope>NUCLEOTIDE SEQUENCE [LARGE SCALE GENOMIC DNA]</scope>
    <source>
        <strain evidence="3 4">PG-178-WT-4</strain>
    </source>
</reference>
<evidence type="ECO:0000259" key="2">
    <source>
        <dbReference type="Pfam" id="PF04982"/>
    </source>
</evidence>
<dbReference type="InterPro" id="IPR007065">
    <property type="entry name" value="HPP"/>
</dbReference>
<feature type="transmembrane region" description="Helical" evidence="1">
    <location>
        <begin position="53"/>
        <end position="72"/>
    </location>
</feature>
<dbReference type="PANTHER" id="PTHR33741">
    <property type="entry name" value="TRANSMEMBRANE PROTEIN DDB_G0269096-RELATED"/>
    <property type="match status" value="1"/>
</dbReference>
<protein>
    <submittedName>
        <fullName evidence="3">HPP family protein</fullName>
    </submittedName>
</protein>
<dbReference type="Proteomes" id="UP000477488">
    <property type="component" value="Unassembled WGS sequence"/>
</dbReference>
<comment type="caution">
    <text evidence="3">The sequence shown here is derived from an EMBL/GenBank/DDBJ whole genome shotgun (WGS) entry which is preliminary data.</text>
</comment>
<feature type="domain" description="HPP transmembrane region" evidence="2">
    <location>
        <begin position="23"/>
        <end position="180"/>
    </location>
</feature>
<keyword evidence="4" id="KW-1185">Reference proteome</keyword>
<organism evidence="3 4">
    <name type="scientific">Desulfovibrio porci</name>
    <dbReference type="NCBI Taxonomy" id="2605782"/>
    <lineage>
        <taxon>Bacteria</taxon>
        <taxon>Pseudomonadati</taxon>
        <taxon>Thermodesulfobacteriota</taxon>
        <taxon>Desulfovibrionia</taxon>
        <taxon>Desulfovibrionales</taxon>
        <taxon>Desulfovibrionaceae</taxon>
        <taxon>Desulfovibrio</taxon>
    </lineage>
</organism>
<feature type="transmembrane region" description="Helical" evidence="1">
    <location>
        <begin position="28"/>
        <end position="46"/>
    </location>
</feature>
<name>A0A6L5XM65_9BACT</name>
<dbReference type="EMBL" id="VUMH01000009">
    <property type="protein sequence ID" value="MSS28262.1"/>
    <property type="molecule type" value="Genomic_DNA"/>
</dbReference>
<keyword evidence="1" id="KW-0472">Membrane</keyword>
<keyword evidence="1" id="KW-0812">Transmembrane</keyword>
<sequence>MARIVWSRLRGGERIGTMSGARVVWNDVVWAWLGSALSILCLAWLERLCAQEWNLPLLIGSFGASAVLAFGAPESPLAQPRNLVGGHMLSALVGVSCQMLLGQEPAAAAALAVSTAIALMRVTKTLHPPGGATALIAVIGGADIHRLGYWYVLLPCGAGACCMLLLALLTNNLGARRRYPQTWW</sequence>
<accession>A0A6L5XM65</accession>
<proteinExistence type="predicted"/>
<gene>
    <name evidence="3" type="ORF">FYJ44_09495</name>
</gene>
<evidence type="ECO:0000313" key="3">
    <source>
        <dbReference type="EMBL" id="MSS28262.1"/>
    </source>
</evidence>
<dbReference type="PANTHER" id="PTHR33741:SF5">
    <property type="entry name" value="TRANSMEMBRANE PROTEIN DDB_G0269096-RELATED"/>
    <property type="match status" value="1"/>
</dbReference>
<dbReference type="RefSeq" id="WP_154511499.1">
    <property type="nucleotide sequence ID" value="NZ_JAXELC010000024.1"/>
</dbReference>